<dbReference type="GO" id="GO:0005576">
    <property type="term" value="C:extracellular region"/>
    <property type="evidence" value="ECO:0007669"/>
    <property type="project" value="TreeGrafter"/>
</dbReference>
<protein>
    <recommendedName>
        <fullName evidence="4">Peptidase A1 domain-containing protein</fullName>
    </recommendedName>
</protein>
<evidence type="ECO:0000256" key="1">
    <source>
        <dbReference type="ARBA" id="ARBA00007447"/>
    </source>
</evidence>
<dbReference type="PANTHER" id="PTHR47967:SF29">
    <property type="entry name" value="PEPTIDASE A1 DOMAIN-CONTAINING PROTEIN"/>
    <property type="match status" value="1"/>
</dbReference>
<comment type="caution">
    <text evidence="5">The sequence shown here is derived from an EMBL/GenBank/DDBJ whole genome shotgun (WGS) entry which is preliminary data.</text>
</comment>
<dbReference type="InterPro" id="IPR032861">
    <property type="entry name" value="TAXi_N"/>
</dbReference>
<comment type="similarity">
    <text evidence="1">Belongs to the peptidase A1 family.</text>
</comment>
<evidence type="ECO:0000256" key="2">
    <source>
        <dbReference type="ARBA" id="ARBA00022670"/>
    </source>
</evidence>
<dbReference type="GO" id="GO:0006508">
    <property type="term" value="P:proteolysis"/>
    <property type="evidence" value="ECO:0007669"/>
    <property type="project" value="UniProtKB-KW"/>
</dbReference>
<evidence type="ECO:0000256" key="3">
    <source>
        <dbReference type="ARBA" id="ARBA00022801"/>
    </source>
</evidence>
<dbReference type="GO" id="GO:0008233">
    <property type="term" value="F:peptidase activity"/>
    <property type="evidence" value="ECO:0007669"/>
    <property type="project" value="UniProtKB-KW"/>
</dbReference>
<dbReference type="AlphaFoldDB" id="A0A811PYZ4"/>
<dbReference type="OrthoDB" id="630709at2759"/>
<dbReference type="SUPFAM" id="SSF50630">
    <property type="entry name" value="Acid proteases"/>
    <property type="match status" value="1"/>
</dbReference>
<evidence type="ECO:0000313" key="5">
    <source>
        <dbReference type="EMBL" id="CAD6253288.1"/>
    </source>
</evidence>
<dbReference type="Pfam" id="PF14543">
    <property type="entry name" value="TAXi_N"/>
    <property type="match status" value="1"/>
</dbReference>
<dbReference type="Gene3D" id="2.40.70.10">
    <property type="entry name" value="Acid Proteases"/>
    <property type="match status" value="1"/>
</dbReference>
<keyword evidence="2" id="KW-0645">Protease</keyword>
<feature type="domain" description="Peptidase A1" evidence="4">
    <location>
        <begin position="24"/>
        <end position="218"/>
    </location>
</feature>
<evidence type="ECO:0000313" key="6">
    <source>
        <dbReference type="Proteomes" id="UP000604825"/>
    </source>
</evidence>
<organism evidence="5 6">
    <name type="scientific">Miscanthus lutarioriparius</name>
    <dbReference type="NCBI Taxonomy" id="422564"/>
    <lineage>
        <taxon>Eukaryota</taxon>
        <taxon>Viridiplantae</taxon>
        <taxon>Streptophyta</taxon>
        <taxon>Embryophyta</taxon>
        <taxon>Tracheophyta</taxon>
        <taxon>Spermatophyta</taxon>
        <taxon>Magnoliopsida</taxon>
        <taxon>Liliopsida</taxon>
        <taxon>Poales</taxon>
        <taxon>Poaceae</taxon>
        <taxon>PACMAD clade</taxon>
        <taxon>Panicoideae</taxon>
        <taxon>Andropogonodae</taxon>
        <taxon>Andropogoneae</taxon>
        <taxon>Saccharinae</taxon>
        <taxon>Miscanthus</taxon>
    </lineage>
</organism>
<dbReference type="InterPro" id="IPR021109">
    <property type="entry name" value="Peptidase_aspartic_dom_sf"/>
</dbReference>
<name>A0A811PYZ4_9POAL</name>
<keyword evidence="6" id="KW-1185">Reference proteome</keyword>
<keyword evidence="3" id="KW-0378">Hydrolase</keyword>
<evidence type="ECO:0000259" key="4">
    <source>
        <dbReference type="PROSITE" id="PS51767"/>
    </source>
</evidence>
<proteinExistence type="inferred from homology"/>
<gene>
    <name evidence="5" type="ORF">NCGR_LOCUS36919</name>
</gene>
<dbReference type="Proteomes" id="UP000604825">
    <property type="component" value="Unassembled WGS sequence"/>
</dbReference>
<dbReference type="InterPro" id="IPR051708">
    <property type="entry name" value="Plant_Aspart_Prot_A1"/>
</dbReference>
<dbReference type="EMBL" id="CAJGYO010000009">
    <property type="protein sequence ID" value="CAD6253288.1"/>
    <property type="molecule type" value="Genomic_DNA"/>
</dbReference>
<reference evidence="5" key="1">
    <citation type="submission" date="2020-10" db="EMBL/GenBank/DDBJ databases">
        <authorList>
            <person name="Han B."/>
            <person name="Lu T."/>
            <person name="Zhao Q."/>
            <person name="Huang X."/>
            <person name="Zhao Y."/>
        </authorList>
    </citation>
    <scope>NUCLEOTIDE SEQUENCE</scope>
</reference>
<dbReference type="PANTHER" id="PTHR47967">
    <property type="entry name" value="OS07G0603500 PROTEIN-RELATED"/>
    <property type="match status" value="1"/>
</dbReference>
<accession>A0A811PYZ4</accession>
<dbReference type="PROSITE" id="PS51767">
    <property type="entry name" value="PEPTIDASE_A1"/>
    <property type="match status" value="1"/>
</dbReference>
<dbReference type="InterPro" id="IPR033121">
    <property type="entry name" value="PEPTIDASE_A1"/>
</dbReference>
<sequence length="218" mass="23117">MASGYSQTSSDAGPARLRSSQAEYLMELAIGTPPVPFVALADTGSIVTWTQCKPCKHCFPQDTPVYDTADSSSFSPVPCASATCWPGWGSNCTASSPSRYRVAYADGSYSTGVLGTETITFGLNPGAPGASVGGIVFGCGVPRGAGWRRQGLLLPHRLLQHQSGQPRVVRLPRQAGVTNRRRCCRRTVDAPCAKPALPVGLLRLPRGRIARQRSSTDP</sequence>